<dbReference type="PATRIC" id="fig|1121326.3.peg.5842"/>
<dbReference type="OrthoDB" id="2989981at2"/>
<sequence length="77" mass="9262">MKHKRDSELYLKMYPEFLKWINECPICHSKGYKPEMPEHIEGEYSIAAYNIRKYFKPLEVDENGLCLQCSKGYNKKR</sequence>
<evidence type="ECO:0000313" key="1">
    <source>
        <dbReference type="EMBL" id="KZL88878.1"/>
    </source>
</evidence>
<dbReference type="AlphaFoldDB" id="A0A161WQH8"/>
<dbReference type="EMBL" id="LWAE01000013">
    <property type="protein sequence ID" value="KZL88878.1"/>
    <property type="molecule type" value="Genomic_DNA"/>
</dbReference>
<protein>
    <submittedName>
        <fullName evidence="1">Uncharacterized protein</fullName>
    </submittedName>
</protein>
<keyword evidence="2" id="KW-1185">Reference proteome</keyword>
<accession>A0A161WQH8</accession>
<evidence type="ECO:0000313" key="2">
    <source>
        <dbReference type="Proteomes" id="UP000076603"/>
    </source>
</evidence>
<dbReference type="Proteomes" id="UP000076603">
    <property type="component" value="Unassembled WGS sequence"/>
</dbReference>
<reference evidence="1 2" key="1">
    <citation type="submission" date="2016-04" db="EMBL/GenBank/DDBJ databases">
        <title>Genome sequence of Clostridium magnum DSM 2767.</title>
        <authorList>
            <person name="Poehlein A."/>
            <person name="Uhlig R."/>
            <person name="Fischer R."/>
            <person name="Bahl H."/>
            <person name="Daniel R."/>
        </authorList>
    </citation>
    <scope>NUCLEOTIDE SEQUENCE [LARGE SCALE GENOMIC DNA]</scope>
    <source>
        <strain evidence="1 2">DSM 2767</strain>
    </source>
</reference>
<gene>
    <name evidence="1" type="ORF">CLMAG_57820</name>
</gene>
<dbReference type="RefSeq" id="WP_082832123.1">
    <property type="nucleotide sequence ID" value="NZ_FQXL01000030.1"/>
</dbReference>
<name>A0A161WQH8_9CLOT</name>
<comment type="caution">
    <text evidence="1">The sequence shown here is derived from an EMBL/GenBank/DDBJ whole genome shotgun (WGS) entry which is preliminary data.</text>
</comment>
<proteinExistence type="predicted"/>
<organism evidence="1 2">
    <name type="scientific">Clostridium magnum DSM 2767</name>
    <dbReference type="NCBI Taxonomy" id="1121326"/>
    <lineage>
        <taxon>Bacteria</taxon>
        <taxon>Bacillati</taxon>
        <taxon>Bacillota</taxon>
        <taxon>Clostridia</taxon>
        <taxon>Eubacteriales</taxon>
        <taxon>Clostridiaceae</taxon>
        <taxon>Clostridium</taxon>
    </lineage>
</organism>